<reference evidence="1 2" key="1">
    <citation type="submission" date="2020-08" db="EMBL/GenBank/DDBJ databases">
        <title>Whole genome shotgun sequence of Actinoplanes ianthinogenes NBRC 13996.</title>
        <authorList>
            <person name="Komaki H."/>
            <person name="Tamura T."/>
        </authorList>
    </citation>
    <scope>NUCLEOTIDE SEQUENCE [LARGE SCALE GENOMIC DNA]</scope>
    <source>
        <strain evidence="1 2">NBRC 13996</strain>
    </source>
</reference>
<name>A0ABN6CRJ9_9ACTN</name>
<evidence type="ECO:0000313" key="2">
    <source>
        <dbReference type="Proteomes" id="UP000676967"/>
    </source>
</evidence>
<protein>
    <submittedName>
        <fullName evidence="1">Uncharacterized protein</fullName>
    </submittedName>
</protein>
<dbReference type="EMBL" id="AP023356">
    <property type="protein sequence ID" value="BCJ47845.1"/>
    <property type="molecule type" value="Genomic_DNA"/>
</dbReference>
<dbReference type="RefSeq" id="WP_189330204.1">
    <property type="nucleotide sequence ID" value="NZ_AP023356.1"/>
</dbReference>
<accession>A0ABN6CRJ9</accession>
<keyword evidence="2" id="KW-1185">Reference proteome</keyword>
<organism evidence="1 2">
    <name type="scientific">Actinoplanes ianthinogenes</name>
    <dbReference type="NCBI Taxonomy" id="122358"/>
    <lineage>
        <taxon>Bacteria</taxon>
        <taxon>Bacillati</taxon>
        <taxon>Actinomycetota</taxon>
        <taxon>Actinomycetes</taxon>
        <taxon>Micromonosporales</taxon>
        <taxon>Micromonosporaceae</taxon>
        <taxon>Actinoplanes</taxon>
    </lineage>
</organism>
<dbReference type="Proteomes" id="UP000676967">
    <property type="component" value="Chromosome"/>
</dbReference>
<sequence>MDSRGRGRGSGGGAAVELDSLHYEEPIGFARFAVFAMNPTRAEPELDDSELARVAELLGHPVRQILAHH</sequence>
<evidence type="ECO:0000313" key="1">
    <source>
        <dbReference type="EMBL" id="BCJ47845.1"/>
    </source>
</evidence>
<gene>
    <name evidence="1" type="ORF">Aiant_85020</name>
</gene>
<proteinExistence type="predicted"/>